<comment type="caution">
    <text evidence="3">The sequence shown here is derived from an EMBL/GenBank/DDBJ whole genome shotgun (WGS) entry which is preliminary data.</text>
</comment>
<keyword evidence="4" id="KW-1185">Reference proteome</keyword>
<dbReference type="EMBL" id="CAKOGL010000007">
    <property type="protein sequence ID" value="CAH2087799.1"/>
    <property type="molecule type" value="Genomic_DNA"/>
</dbReference>
<dbReference type="InterPro" id="IPR037516">
    <property type="entry name" value="Tripartite_DENN"/>
</dbReference>
<feature type="region of interest" description="Disordered" evidence="1">
    <location>
        <begin position="665"/>
        <end position="700"/>
    </location>
</feature>
<dbReference type="GO" id="GO:0031410">
    <property type="term" value="C:cytoplasmic vesicle"/>
    <property type="evidence" value="ECO:0007669"/>
    <property type="project" value="TreeGrafter"/>
</dbReference>
<protein>
    <recommendedName>
        <fullName evidence="2">UDENN domain-containing protein</fullName>
    </recommendedName>
</protein>
<dbReference type="Pfam" id="PF02141">
    <property type="entry name" value="DENN"/>
    <property type="match status" value="1"/>
</dbReference>
<dbReference type="Proteomes" id="UP001153954">
    <property type="component" value="Unassembled WGS sequence"/>
</dbReference>
<dbReference type="Pfam" id="PF12335">
    <property type="entry name" value="SBF2"/>
    <property type="match status" value="1"/>
</dbReference>
<proteinExistence type="predicted"/>
<accession>A0AAU9TJP0</accession>
<organism evidence="3 4">
    <name type="scientific">Euphydryas editha</name>
    <name type="common">Edith's checkerspot</name>
    <dbReference type="NCBI Taxonomy" id="104508"/>
    <lineage>
        <taxon>Eukaryota</taxon>
        <taxon>Metazoa</taxon>
        <taxon>Ecdysozoa</taxon>
        <taxon>Arthropoda</taxon>
        <taxon>Hexapoda</taxon>
        <taxon>Insecta</taxon>
        <taxon>Pterygota</taxon>
        <taxon>Neoptera</taxon>
        <taxon>Endopterygota</taxon>
        <taxon>Lepidoptera</taxon>
        <taxon>Glossata</taxon>
        <taxon>Ditrysia</taxon>
        <taxon>Papilionoidea</taxon>
        <taxon>Nymphalidae</taxon>
        <taxon>Nymphalinae</taxon>
        <taxon>Euphydryas</taxon>
    </lineage>
</organism>
<dbReference type="GO" id="GO:0005085">
    <property type="term" value="F:guanyl-nucleotide exchange factor activity"/>
    <property type="evidence" value="ECO:0007669"/>
    <property type="project" value="UniProtKB-ARBA"/>
</dbReference>
<dbReference type="AlphaFoldDB" id="A0AAU9TJP0"/>
<gene>
    <name evidence="3" type="ORF">EEDITHA_LOCUS4019</name>
</gene>
<dbReference type="SMART" id="SM00801">
    <property type="entry name" value="dDENN"/>
    <property type="match status" value="1"/>
</dbReference>
<sequence length="768" mass="84662">MYAPKCLVIVSRQDYIDTFRNCLGIIYTVWVENLGVPLETLVGNLLGCVLVPPPGGPQVRFSIGAGDRQALQPPAAPPMPVTHNAVYMLLRLLGIHNSVTLWCAVMSEHKVLLVSLAAARLSAACRALAALMFPFRYAHVYIPLLPAGLAEVLATPTPFLIGVHSSLKEEVSELLDVIVADLDVGSLHIPAGVNIPRPEGKLLSSLQDSLALVLQPELKSADSAFAPPPPSSSPPHMLDKEIRAVFMRTLAKLLQGYRHCLTIIRIHPSPVLTFHKAGFLGARGLSQCPFAVRLLDSMFFNGLVAERGPPWRPTDIWDELVQNLPEQLRLESLNPELELQHLQDLAMQLHLNENPNPQGVSTATYSQRVLRPPEGASARIHQPPLPPLDARRVRAVIDELAARNAANPKLSAMRLPAPRIIPPGAPPTGAVEHTQLLLTNSARRLEVLRSCIAAIFECRYADARKSFPGVIRALRAPAARAALVRDLATRLPTNKYLLQHHQFELVVRLMNCALQSATALDEHSIAAAILPLATAYCRKLCTGVIQYAYMCIQEHQVWTSQQFWEAAFYQDVQRDIKALYLPSPTHHHRVPSPREDDEYISLLKAQEPSALEIAAEQMRLWPSLPPEKQRELIASEESTLYSQAIHYANRMVYLLLPLEGAGRRADARDDDRASNSITNSVAESDSADAESGFEEADPGEAGNNVIKMVSRFVDKVCTEGGVTAEHVRCLHQMVPGVVHMHLETLDAVARESRRLPPVQKVTPYLTTH</sequence>
<dbReference type="PANTHER" id="PTHR12296:SF16">
    <property type="entry name" value="C-MYC PROMOTER-BINDING PROTEIN"/>
    <property type="match status" value="1"/>
</dbReference>
<dbReference type="InterPro" id="IPR043153">
    <property type="entry name" value="DENN_C"/>
</dbReference>
<reference evidence="3" key="1">
    <citation type="submission" date="2022-03" db="EMBL/GenBank/DDBJ databases">
        <authorList>
            <person name="Tunstrom K."/>
        </authorList>
    </citation>
    <scope>NUCLEOTIDE SEQUENCE</scope>
</reference>
<feature type="domain" description="UDENN" evidence="2">
    <location>
        <begin position="1"/>
        <end position="314"/>
    </location>
</feature>
<dbReference type="Gene3D" id="3.40.50.11500">
    <property type="match status" value="1"/>
</dbReference>
<dbReference type="PROSITE" id="PS50211">
    <property type="entry name" value="DENN"/>
    <property type="match status" value="1"/>
</dbReference>
<evidence type="ECO:0000256" key="1">
    <source>
        <dbReference type="SAM" id="MobiDB-lite"/>
    </source>
</evidence>
<dbReference type="InterPro" id="IPR001194">
    <property type="entry name" value="cDENN_dom"/>
</dbReference>
<feature type="compositionally biased region" description="Acidic residues" evidence="1">
    <location>
        <begin position="685"/>
        <end position="698"/>
    </location>
</feature>
<dbReference type="PANTHER" id="PTHR12296">
    <property type="entry name" value="DENN DOMAIN-CONTAINING PROTEIN 4"/>
    <property type="match status" value="1"/>
</dbReference>
<dbReference type="InterPro" id="IPR051696">
    <property type="entry name" value="DENN_Domain_GEFs"/>
</dbReference>
<dbReference type="SMART" id="SM00799">
    <property type="entry name" value="DENN"/>
    <property type="match status" value="1"/>
</dbReference>
<evidence type="ECO:0000313" key="4">
    <source>
        <dbReference type="Proteomes" id="UP001153954"/>
    </source>
</evidence>
<dbReference type="InterPro" id="IPR005112">
    <property type="entry name" value="dDENN_dom"/>
</dbReference>
<dbReference type="InterPro" id="IPR022096">
    <property type="entry name" value="SBF1/SBF2"/>
</dbReference>
<evidence type="ECO:0000259" key="2">
    <source>
        <dbReference type="PROSITE" id="PS50211"/>
    </source>
</evidence>
<name>A0AAU9TJP0_EUPED</name>
<evidence type="ECO:0000313" key="3">
    <source>
        <dbReference type="EMBL" id="CAH2087799.1"/>
    </source>
</evidence>
<dbReference type="GO" id="GO:0032483">
    <property type="term" value="P:regulation of Rab protein signal transduction"/>
    <property type="evidence" value="ECO:0007669"/>
    <property type="project" value="TreeGrafter"/>
</dbReference>